<comment type="subunit">
    <text evidence="3">Interacts with microtubules.</text>
</comment>
<dbReference type="GO" id="GO:0005815">
    <property type="term" value="C:microtubule organizing center"/>
    <property type="evidence" value="ECO:0007669"/>
    <property type="project" value="TreeGrafter"/>
</dbReference>
<feature type="region of interest" description="Disordered" evidence="8">
    <location>
        <begin position="515"/>
        <end position="548"/>
    </location>
</feature>
<dbReference type="InterPro" id="IPR011989">
    <property type="entry name" value="ARM-like"/>
</dbReference>
<protein>
    <submittedName>
        <fullName evidence="10">Protein STU1</fullName>
    </submittedName>
</protein>
<feature type="domain" description="TOG" evidence="9">
    <location>
        <begin position="5"/>
        <end position="238"/>
    </location>
</feature>
<comment type="function">
    <text evidence="7">Microtubule binding protein that promotes the stabilization of dynamic microtubules. Required for mitotic spindle formation.</text>
</comment>
<dbReference type="GO" id="GO:0051301">
    <property type="term" value="P:cell division"/>
    <property type="evidence" value="ECO:0007669"/>
    <property type="project" value="UniProtKB-KW"/>
</dbReference>
<feature type="region of interest" description="Disordered" evidence="8">
    <location>
        <begin position="750"/>
        <end position="796"/>
    </location>
</feature>
<evidence type="ECO:0000256" key="3">
    <source>
        <dbReference type="ARBA" id="ARBA00011375"/>
    </source>
</evidence>
<organism evidence="10 11">
    <name type="scientific">Escovopsis weberi</name>
    <dbReference type="NCBI Taxonomy" id="150374"/>
    <lineage>
        <taxon>Eukaryota</taxon>
        <taxon>Fungi</taxon>
        <taxon>Dikarya</taxon>
        <taxon>Ascomycota</taxon>
        <taxon>Pezizomycotina</taxon>
        <taxon>Sordariomycetes</taxon>
        <taxon>Hypocreomycetidae</taxon>
        <taxon>Hypocreales</taxon>
        <taxon>Hypocreaceae</taxon>
        <taxon>Escovopsis</taxon>
    </lineage>
</organism>
<dbReference type="GO" id="GO:0008017">
    <property type="term" value="F:microtubule binding"/>
    <property type="evidence" value="ECO:0007669"/>
    <property type="project" value="TreeGrafter"/>
</dbReference>
<evidence type="ECO:0000256" key="2">
    <source>
        <dbReference type="ARBA" id="ARBA00009549"/>
    </source>
</evidence>
<dbReference type="Pfam" id="PF12348">
    <property type="entry name" value="CLASP_N"/>
    <property type="match status" value="2"/>
</dbReference>
<dbReference type="PANTHER" id="PTHR21567:SF9">
    <property type="entry name" value="CLIP-ASSOCIATING PROTEIN"/>
    <property type="match status" value="1"/>
</dbReference>
<keyword evidence="6" id="KW-0131">Cell cycle</keyword>
<dbReference type="OrthoDB" id="46159at2759"/>
<dbReference type="InterPro" id="IPR016024">
    <property type="entry name" value="ARM-type_fold"/>
</dbReference>
<dbReference type="GO" id="GO:0090307">
    <property type="term" value="P:mitotic spindle assembly"/>
    <property type="evidence" value="ECO:0007669"/>
    <property type="project" value="TreeGrafter"/>
</dbReference>
<proteinExistence type="inferred from homology"/>
<feature type="region of interest" description="Disordered" evidence="8">
    <location>
        <begin position="562"/>
        <end position="715"/>
    </location>
</feature>
<dbReference type="InterPro" id="IPR034085">
    <property type="entry name" value="TOG"/>
</dbReference>
<dbReference type="PANTHER" id="PTHR21567">
    <property type="entry name" value="CLASP"/>
    <property type="match status" value="1"/>
</dbReference>
<feature type="domain" description="TOG" evidence="9">
    <location>
        <begin position="283"/>
        <end position="521"/>
    </location>
</feature>
<dbReference type="GO" id="GO:0060172">
    <property type="term" value="P:astral microtubule depolymerization"/>
    <property type="evidence" value="ECO:0007669"/>
    <property type="project" value="TreeGrafter"/>
</dbReference>
<accession>A0A0M9VSW8</accession>
<evidence type="ECO:0000256" key="7">
    <source>
        <dbReference type="ARBA" id="ARBA00024889"/>
    </source>
</evidence>
<keyword evidence="4" id="KW-0132">Cell division</keyword>
<evidence type="ECO:0000313" key="10">
    <source>
        <dbReference type="EMBL" id="KOS18032.1"/>
    </source>
</evidence>
<dbReference type="EMBL" id="LGSR01000022">
    <property type="protein sequence ID" value="KOS18032.1"/>
    <property type="molecule type" value="Genomic_DNA"/>
</dbReference>
<dbReference type="GO" id="GO:0005881">
    <property type="term" value="C:cytoplasmic microtubule"/>
    <property type="evidence" value="ECO:0007669"/>
    <property type="project" value="TreeGrafter"/>
</dbReference>
<evidence type="ECO:0000256" key="4">
    <source>
        <dbReference type="ARBA" id="ARBA00022618"/>
    </source>
</evidence>
<evidence type="ECO:0000256" key="8">
    <source>
        <dbReference type="SAM" id="MobiDB-lite"/>
    </source>
</evidence>
<gene>
    <name evidence="10" type="ORF">ESCO_003177</name>
</gene>
<dbReference type="STRING" id="150374.A0A0M9VSW8"/>
<dbReference type="Proteomes" id="UP000053831">
    <property type="component" value="Unassembled WGS sequence"/>
</dbReference>
<dbReference type="Gene3D" id="1.25.10.10">
    <property type="entry name" value="Leucine-rich Repeat Variant"/>
    <property type="match status" value="3"/>
</dbReference>
<feature type="domain" description="TOG" evidence="9">
    <location>
        <begin position="849"/>
        <end position="1100"/>
    </location>
</feature>
<keyword evidence="11" id="KW-1185">Reference proteome</keyword>
<feature type="compositionally biased region" description="Low complexity" evidence="8">
    <location>
        <begin position="656"/>
        <end position="673"/>
    </location>
</feature>
<evidence type="ECO:0000256" key="5">
    <source>
        <dbReference type="ARBA" id="ARBA00022701"/>
    </source>
</evidence>
<name>A0A0M9VSW8_ESCWE</name>
<dbReference type="InterPro" id="IPR024395">
    <property type="entry name" value="CLASP_N_dom"/>
</dbReference>
<reference evidence="10 11" key="1">
    <citation type="submission" date="2015-07" db="EMBL/GenBank/DDBJ databases">
        <title>The genome of the fungus Escovopsis weberi, a specialized disease agent of ant agriculture.</title>
        <authorList>
            <person name="de Man T.J."/>
            <person name="Stajich J.E."/>
            <person name="Kubicek C.P."/>
            <person name="Chenthamara K."/>
            <person name="Atanasova L."/>
            <person name="Druzhinina I.S."/>
            <person name="Birnbaum S."/>
            <person name="Barribeau S.M."/>
            <person name="Teiling C."/>
            <person name="Suen G."/>
            <person name="Currie C."/>
            <person name="Gerardo N.M."/>
        </authorList>
    </citation>
    <scope>NUCLEOTIDE SEQUENCE [LARGE SCALE GENOMIC DNA]</scope>
</reference>
<sequence length="1100" mass="120883">MADTRLVDQQVFDLEKVIKNDAATPDFKVQYINTIKSGIKQHNVPETCIPHLFEGLRGASSSPHAIIAAAGFTALNHLFTRMSRQDPKVLAKEAPRTLALVIEKLGDQRDKLRTLAHQSLTTMHGVAPVDVERFLRNQAMIGKNSRTKEAAMHWILQTHIEQGMPFRAYVQGLMELLEDADGVVRDTAKSTVIELFKTAPNGAKSDLKRQLKNFKVRPAIEQAIVKALVPSIRPETPSEPMGPPPPMTTRPALMHVSTAPVSSTTHDRPSTPAETPVESVQPMYINTNRELDETMKEMVPYFDGKESEHNWLKREQSIITLRRLLVGNAPADYQDTFITGLRALLDGITKAINSLRTSLSKEGCSLVQEVATTFGPAMDPLVELLMQTLVKLSAGTKKISSSMANTTIEIILGKVTYTPRLMQHLWGVFQDKNVQPRLYSCGWLRTVLKKEAHHKHHVEHTGGVDLMEKCIKKGLTDANPGVREKMRPTFWVFWSVWPQRAEAMMADLDATAQKLLNKDPSNPNSTGKAIEPAARAATGLSKATTRPSIREQVLAQKRAAGLAHKNLPPRPGSAMANLSPVRPTGPREAAAAPSRHAGTRQRPESTILGNAGGMSGAPMRPARKRTEVPRPATAGPYSIRDHPSTEGLSPDSLRQKSGAQSKPAPAPQSSKPQLQQTTPVKSLPRPRTIHVSRTSDFGPTSPPMPSPGMSITSPRISPLKYAKSCIPVSSPSRPSSSRYEELSLVVPPIPRSEVSSPQSVAAPELHLSRQASPVPPHRAVTQPDLSRKTRAEMPSSQTVQVYEDPFVEEHQVPQHSDLHAAPVLEEKPINEGAANPQRPANGQAPQSDELASPEKIGQNSRLLDSGITKIKAKSLEIHGFRKMQSLVRDSRTVFTDQRFETLLLGLFSYLEDPLRDLPAEKAHDVKAQILTTLKVLLKKERDSFQPHVSRGLEALLQARGGYDARAHVVSGLELLADELVALGSAPETLVVLTRRLQLCTDTTTEGCRTLSMGLHILKVVLDKHPGFVPSPAELAQLGDLASRCLDSTDSGVRMDAVQFCVAFHARVGDHLFWDVMKNIKENPKSLITYYIVKAQREFEA</sequence>
<comment type="caution">
    <text evidence="10">The sequence shown here is derived from an EMBL/GenBank/DDBJ whole genome shotgun (WGS) entry which is preliminary data.</text>
</comment>
<evidence type="ECO:0000256" key="1">
    <source>
        <dbReference type="ARBA" id="ARBA00004186"/>
    </source>
</evidence>
<keyword evidence="5" id="KW-0493">Microtubule</keyword>
<feature type="region of interest" description="Disordered" evidence="8">
    <location>
        <begin position="831"/>
        <end position="858"/>
    </location>
</feature>
<evidence type="ECO:0000259" key="9">
    <source>
        <dbReference type="SMART" id="SM01349"/>
    </source>
</evidence>
<keyword evidence="6" id="KW-0498">Mitosis</keyword>
<evidence type="ECO:0000313" key="11">
    <source>
        <dbReference type="Proteomes" id="UP000053831"/>
    </source>
</evidence>
<dbReference type="AlphaFoldDB" id="A0A0M9VSW8"/>
<dbReference type="GO" id="GO:1990023">
    <property type="term" value="C:mitotic spindle midzone"/>
    <property type="evidence" value="ECO:0007669"/>
    <property type="project" value="TreeGrafter"/>
</dbReference>
<dbReference type="SUPFAM" id="SSF48371">
    <property type="entry name" value="ARM repeat"/>
    <property type="match status" value="1"/>
</dbReference>
<dbReference type="GO" id="GO:0005876">
    <property type="term" value="C:spindle microtubule"/>
    <property type="evidence" value="ECO:0007669"/>
    <property type="project" value="TreeGrafter"/>
</dbReference>
<comment type="subcellular location">
    <subcellularLocation>
        <location evidence="1">Cytoplasm</location>
        <location evidence="1">Cytoskeleton</location>
        <location evidence="1">Spindle</location>
    </subcellularLocation>
</comment>
<comment type="similarity">
    <text evidence="2">Belongs to the CLASP family.</text>
</comment>
<evidence type="ECO:0000256" key="6">
    <source>
        <dbReference type="ARBA" id="ARBA00022776"/>
    </source>
</evidence>
<dbReference type="SMART" id="SM01349">
    <property type="entry name" value="TOG"/>
    <property type="match status" value="3"/>
</dbReference>